<dbReference type="RefSeq" id="WP_122629870.1">
    <property type="nucleotide sequence ID" value="NZ_UPPP01000105.1"/>
</dbReference>
<evidence type="ECO:0000313" key="3">
    <source>
        <dbReference type="Proteomes" id="UP000277811"/>
    </source>
</evidence>
<dbReference type="InterPro" id="IPR003741">
    <property type="entry name" value="LUD_dom"/>
</dbReference>
<keyword evidence="3" id="KW-1185">Reference proteome</keyword>
<gene>
    <name evidence="2" type="ORF">LUCI_4337</name>
</gene>
<dbReference type="PANTHER" id="PTHR36179">
    <property type="entry name" value="LUD_DOM DOMAIN-CONTAINING PROTEIN"/>
    <property type="match status" value="1"/>
</dbReference>
<sequence length="213" mass="23151">MNEAVQWHRNALGEKVVNALTKNNFTATYVSTRQEALDKLLELIPVTATVGFGGSVTLDQLGVVARLEERGNPVLNHTKPGLSPQDMRSIRRQQLVADVYLSGTNAVTLNGELVNVDATGNRVGAMLFGPDQVFIVVGINKVVKDVAEAESRVRVWASPPNNKRLGYPNPCAKTGVCVDCQGPTRICNITTIMHKRPRMTDVHVIVVGEELGL</sequence>
<dbReference type="Proteomes" id="UP000277811">
    <property type="component" value="Unassembled WGS sequence"/>
</dbReference>
<proteinExistence type="predicted"/>
<dbReference type="PANTHER" id="PTHR36179:SF2">
    <property type="entry name" value="LUD DOMAIN-CONTAINING PROTEIN"/>
    <property type="match status" value="1"/>
</dbReference>
<protein>
    <recommendedName>
        <fullName evidence="1">LUD domain-containing protein</fullName>
    </recommendedName>
</protein>
<feature type="domain" description="LUD" evidence="1">
    <location>
        <begin position="14"/>
        <end position="207"/>
    </location>
</feature>
<dbReference type="PIRSF" id="PIRSF020269">
    <property type="entry name" value="DUF1121"/>
    <property type="match status" value="1"/>
</dbReference>
<dbReference type="AlphaFoldDB" id="A0A498RCD1"/>
<dbReference type="OrthoDB" id="9809147at2"/>
<dbReference type="InterPro" id="IPR009501">
    <property type="entry name" value="UCP020269"/>
</dbReference>
<accession>A0A498RCD1</accession>
<evidence type="ECO:0000313" key="2">
    <source>
        <dbReference type="EMBL" id="VBB09051.1"/>
    </source>
</evidence>
<reference evidence="2 3" key="1">
    <citation type="submission" date="2018-06" db="EMBL/GenBank/DDBJ databases">
        <authorList>
            <person name="Strepis N."/>
        </authorList>
    </citation>
    <scope>NUCLEOTIDE SEQUENCE [LARGE SCALE GENOMIC DNA]</scope>
    <source>
        <strain evidence="2">LUCI</strain>
    </source>
</reference>
<organism evidence="2 3">
    <name type="scientific">Lucifera butyrica</name>
    <dbReference type="NCBI Taxonomy" id="1351585"/>
    <lineage>
        <taxon>Bacteria</taxon>
        <taxon>Bacillati</taxon>
        <taxon>Bacillota</taxon>
        <taxon>Negativicutes</taxon>
        <taxon>Veillonellales</taxon>
        <taxon>Veillonellaceae</taxon>
        <taxon>Lucifera</taxon>
    </lineage>
</organism>
<name>A0A498RCD1_9FIRM</name>
<evidence type="ECO:0000259" key="1">
    <source>
        <dbReference type="Pfam" id="PF02589"/>
    </source>
</evidence>
<dbReference type="Pfam" id="PF02589">
    <property type="entry name" value="LUD_dom"/>
    <property type="match status" value="1"/>
</dbReference>
<dbReference type="EMBL" id="UPPP01000105">
    <property type="protein sequence ID" value="VBB09051.1"/>
    <property type="molecule type" value="Genomic_DNA"/>
</dbReference>